<evidence type="ECO:0000259" key="3">
    <source>
        <dbReference type="Pfam" id="PF21787"/>
    </source>
</evidence>
<feature type="domain" description="Transposable element P transposase-like GTP-binding insertion" evidence="4">
    <location>
        <begin position="186"/>
        <end position="308"/>
    </location>
</feature>
<dbReference type="InterPro" id="IPR048366">
    <property type="entry name" value="TNP-like_GBD"/>
</dbReference>
<name>A0A8S1AAD6_ARCPL</name>
<keyword evidence="1" id="KW-0175">Coiled coil</keyword>
<dbReference type="InterPro" id="IPR048365">
    <property type="entry name" value="TNP-like_RNaseH_N"/>
</dbReference>
<protein>
    <recommendedName>
        <fullName evidence="7">Transposase</fullName>
    </recommendedName>
</protein>
<dbReference type="Pfam" id="PF21788">
    <property type="entry name" value="TNP-like_GBD"/>
    <property type="match status" value="1"/>
</dbReference>
<evidence type="ECO:0000313" key="5">
    <source>
        <dbReference type="EMBL" id="CAB3241673.1"/>
    </source>
</evidence>
<evidence type="ECO:0000259" key="4">
    <source>
        <dbReference type="Pfam" id="PF21788"/>
    </source>
</evidence>
<gene>
    <name evidence="5" type="ORF">APLA_LOCUS9565</name>
</gene>
<accession>A0A8S1AAD6</accession>
<evidence type="ECO:0008006" key="7">
    <source>
        <dbReference type="Google" id="ProtNLM"/>
    </source>
</evidence>
<feature type="compositionally biased region" description="Basic and acidic residues" evidence="2">
    <location>
        <begin position="339"/>
        <end position="351"/>
    </location>
</feature>
<dbReference type="CDD" id="cd14686">
    <property type="entry name" value="bZIP"/>
    <property type="match status" value="1"/>
</dbReference>
<dbReference type="AlphaFoldDB" id="A0A8S1AAD6"/>
<evidence type="ECO:0000313" key="6">
    <source>
        <dbReference type="Proteomes" id="UP000494256"/>
    </source>
</evidence>
<comment type="caution">
    <text evidence="5">The sequence shown here is derived from an EMBL/GenBank/DDBJ whole genome shotgun (WGS) entry which is preliminary data.</text>
</comment>
<organism evidence="5 6">
    <name type="scientific">Arctia plantaginis</name>
    <name type="common">Wood tiger moth</name>
    <name type="synonym">Phalaena plantaginis</name>
    <dbReference type="NCBI Taxonomy" id="874455"/>
    <lineage>
        <taxon>Eukaryota</taxon>
        <taxon>Metazoa</taxon>
        <taxon>Ecdysozoa</taxon>
        <taxon>Arthropoda</taxon>
        <taxon>Hexapoda</taxon>
        <taxon>Insecta</taxon>
        <taxon>Pterygota</taxon>
        <taxon>Neoptera</taxon>
        <taxon>Endopterygota</taxon>
        <taxon>Lepidoptera</taxon>
        <taxon>Glossata</taxon>
        <taxon>Ditrysia</taxon>
        <taxon>Noctuoidea</taxon>
        <taxon>Erebidae</taxon>
        <taxon>Arctiinae</taxon>
        <taxon>Arctia</taxon>
    </lineage>
</organism>
<dbReference type="Proteomes" id="UP000494256">
    <property type="component" value="Unassembled WGS sequence"/>
</dbReference>
<proteinExistence type="predicted"/>
<evidence type="ECO:0000256" key="1">
    <source>
        <dbReference type="SAM" id="Coils"/>
    </source>
</evidence>
<dbReference type="EMBL" id="CADEBD010000311">
    <property type="protein sequence ID" value="CAB3241673.1"/>
    <property type="molecule type" value="Genomic_DNA"/>
</dbReference>
<dbReference type="PANTHER" id="PTHR46601">
    <property type="entry name" value="ULP_PROTEASE DOMAIN-CONTAINING PROTEIN"/>
    <property type="match status" value="1"/>
</dbReference>
<feature type="region of interest" description="Disordered" evidence="2">
    <location>
        <begin position="328"/>
        <end position="356"/>
    </location>
</feature>
<dbReference type="Pfam" id="PF21787">
    <property type="entry name" value="TNP-like_RNaseH_N"/>
    <property type="match status" value="1"/>
</dbReference>
<feature type="domain" description="Transposable element P transposase-like RNase H" evidence="3">
    <location>
        <begin position="20"/>
        <end position="151"/>
    </location>
</feature>
<dbReference type="PANTHER" id="PTHR46601:SF1">
    <property type="entry name" value="ADF-H DOMAIN-CONTAINING PROTEIN"/>
    <property type="match status" value="1"/>
</dbReference>
<sequence length="760" mass="87323">MFALPSKGTLMNFLNKIPFKTGIDKIIFDVLEPSVRKMKVHERFCAVLFDEMSLSINTQYDSKEDCIEGIHDDGMLRKPLLADYANEVFIKGIFRRWKQPIAYTFSSGASKGLELKKIIINVIRECRRIGLRVICSICDQGQNNQAAINSLLKDTADECKRHNVNNCHHGYLIDGEEIVHIYDIPHVFKGIRNNLLTKDLCFEINSQKKVAKFQHIIEFYYLDMEEENRICPTSTAGHVLPEKMNKMKVSHCTQVFSNKVGCLMDRIAKWDIKGAQNLPTEACDTAELILLLDKLFDSCNSHCKLAPSSKRVLVRTIISSEIYEKRKNKSFEQSGGKPMLKELKEKKKENSTTKQNNTLEVRKNAKNNTTILKERLQKLTEENTQLKRRNKNLRQACNRKKKRVEILKKRLPKQIRPDNDAISIETRQCDDTPLTKSNSFLEETLPNVSMTEKEKAISLKKLGLLQTSDIDELMKNVTCSKCFKCMYSECSGCKNKKLAVDLTINEDSPVEWLQWKMGTHTYIKIDKKKCVEKQTKKYSKQNIKEYVFEYAIWNFFEASHGKGPADGVGGTLKRQLDNHISHGNDITNAKAAYDYLMVNSKVKMFYINENDIEKMTKNIPENIPIKGTMKLHQIVTDGNTTIKYKLLSCFDCNKNICCDCYYTKEHELLSNTLSEPKASCSNNRQSLKKQKPAAKRFKRINSSTTTESDVSINCHSESDLIDADFSNEDNNLPIIDDRESDRDLEVNGNLRANIKEIYDF</sequence>
<evidence type="ECO:0000256" key="2">
    <source>
        <dbReference type="SAM" id="MobiDB-lite"/>
    </source>
</evidence>
<reference evidence="5 6" key="1">
    <citation type="submission" date="2020-04" db="EMBL/GenBank/DDBJ databases">
        <authorList>
            <person name="Wallbank WR R."/>
            <person name="Pardo Diaz C."/>
            <person name="Kozak K."/>
            <person name="Martin S."/>
            <person name="Jiggins C."/>
            <person name="Moest M."/>
            <person name="Warren A I."/>
            <person name="Byers J.R.P. K."/>
            <person name="Montejo-Kovacevich G."/>
            <person name="Yen C E."/>
        </authorList>
    </citation>
    <scope>NUCLEOTIDE SEQUENCE [LARGE SCALE GENOMIC DNA]</scope>
</reference>
<feature type="coiled-coil region" evidence="1">
    <location>
        <begin position="362"/>
        <end position="410"/>
    </location>
</feature>